<keyword evidence="1" id="KW-0472">Membrane</keyword>
<accession>A0A2Y9C2Q6</accession>
<proteinExistence type="predicted"/>
<evidence type="ECO:0000256" key="1">
    <source>
        <dbReference type="SAM" id="Phobius"/>
    </source>
</evidence>
<reference evidence="3 5" key="1">
    <citation type="submission" date="2016-10" db="EMBL/GenBank/DDBJ databases">
        <authorList>
            <person name="Cai Z."/>
        </authorList>
    </citation>
    <scope>NUCLEOTIDE SEQUENCE [LARGE SCALE GENOMIC DNA]</scope>
    <source>
        <strain evidence="3 5">DSM 25227</strain>
    </source>
</reference>
<evidence type="ECO:0000313" key="4">
    <source>
        <dbReference type="Proteomes" id="UP000245839"/>
    </source>
</evidence>
<gene>
    <name evidence="2" type="ORF">BCF38_11234</name>
    <name evidence="3" type="ORF">SAMN05421539_11234</name>
</gene>
<dbReference type="OrthoDB" id="9804637at2"/>
<sequence length="93" mass="10196">MGVFSALVLFAMIWAMVFLIGLQIGQDTQGDRGQVTQGTHAGAPAAPIRIYRRMGWATAITLLIWVPLIWFIATGQIGIDDLRRITGREVLGD</sequence>
<feature type="transmembrane region" description="Helical" evidence="1">
    <location>
        <begin position="54"/>
        <end position="73"/>
    </location>
</feature>
<keyword evidence="1" id="KW-1133">Transmembrane helix</keyword>
<evidence type="ECO:0000313" key="3">
    <source>
        <dbReference type="EMBL" id="SSA50132.1"/>
    </source>
</evidence>
<dbReference type="Pfam" id="PF07330">
    <property type="entry name" value="DUF1467"/>
    <property type="match status" value="1"/>
</dbReference>
<dbReference type="InterPro" id="IPR009935">
    <property type="entry name" value="DUF1467"/>
</dbReference>
<evidence type="ECO:0000313" key="5">
    <source>
        <dbReference type="Proteomes" id="UP000251571"/>
    </source>
</evidence>
<dbReference type="EMBL" id="UETC01000012">
    <property type="protein sequence ID" value="SSA50132.1"/>
    <property type="molecule type" value="Genomic_DNA"/>
</dbReference>
<dbReference type="Proteomes" id="UP000245839">
    <property type="component" value="Unassembled WGS sequence"/>
</dbReference>
<evidence type="ECO:0000313" key="2">
    <source>
        <dbReference type="EMBL" id="PWJ14411.1"/>
    </source>
</evidence>
<keyword evidence="1" id="KW-0812">Transmembrane</keyword>
<dbReference type="RefSeq" id="WP_109565742.1">
    <property type="nucleotide sequence ID" value="NZ_QGDJ01000012.1"/>
</dbReference>
<feature type="transmembrane region" description="Helical" evidence="1">
    <location>
        <begin position="6"/>
        <end position="24"/>
    </location>
</feature>
<protein>
    <submittedName>
        <fullName evidence="3">Predicted secreted protein</fullName>
    </submittedName>
    <submittedName>
        <fullName evidence="2">Putative secreted protein</fullName>
    </submittedName>
</protein>
<keyword evidence="4" id="KW-1185">Reference proteome</keyword>
<dbReference type="EMBL" id="QGDJ01000012">
    <property type="protein sequence ID" value="PWJ14411.1"/>
    <property type="molecule type" value="Genomic_DNA"/>
</dbReference>
<organism evidence="3 5">
    <name type="scientific">Jannaschia seohaensis</name>
    <dbReference type="NCBI Taxonomy" id="475081"/>
    <lineage>
        <taxon>Bacteria</taxon>
        <taxon>Pseudomonadati</taxon>
        <taxon>Pseudomonadota</taxon>
        <taxon>Alphaproteobacteria</taxon>
        <taxon>Rhodobacterales</taxon>
        <taxon>Roseobacteraceae</taxon>
        <taxon>Jannaschia</taxon>
    </lineage>
</organism>
<name>A0A2Y9C2Q6_9RHOB</name>
<dbReference type="AlphaFoldDB" id="A0A2Y9C2Q6"/>
<reference evidence="2 4" key="2">
    <citation type="submission" date="2018-03" db="EMBL/GenBank/DDBJ databases">
        <title>Genomic Encyclopedia of Archaeal and Bacterial Type Strains, Phase II (KMG-II): from individual species to whole genera.</title>
        <authorList>
            <person name="Goeker M."/>
        </authorList>
    </citation>
    <scope>NUCLEOTIDE SEQUENCE [LARGE SCALE GENOMIC DNA]</scope>
    <source>
        <strain evidence="2 4">DSM 25227</strain>
    </source>
</reference>
<dbReference type="Proteomes" id="UP000251571">
    <property type="component" value="Unassembled WGS sequence"/>
</dbReference>